<dbReference type="AlphaFoldDB" id="F2HI43"/>
<keyword evidence="3" id="KW-0542">Nucleomorph</keyword>
<accession>F2HI43</accession>
<reference evidence="3 4" key="1">
    <citation type="journal article" date="2011" name="Genome Biol. Evol.">
        <title>Complete nucleomorph genome sequence of the nonphotosynthetic alga Cryptomonas paramecium reveals a core nucleomorph gene set.</title>
        <authorList>
            <person name="Tanifuji G."/>
            <person name="Onodera N.T."/>
            <person name="Wheeler T.J."/>
            <person name="Dlutek M."/>
            <person name="Donaher N."/>
            <person name="Archibald J.M."/>
        </authorList>
    </citation>
    <scope>NUCLEOTIDE SEQUENCE [LARGE SCALE GENOMIC DNA]</scope>
    <source>
        <strain evidence="3 4">CCAP977/2A</strain>
    </source>
</reference>
<dbReference type="GeneID" id="10447365"/>
<keyword evidence="3" id="KW-0687">Ribonucleoprotein</keyword>
<dbReference type="GO" id="GO:0005840">
    <property type="term" value="C:ribosome"/>
    <property type="evidence" value="ECO:0007669"/>
    <property type="project" value="UniProtKB-KW"/>
</dbReference>
<evidence type="ECO:0000313" key="3">
    <source>
        <dbReference type="EMBL" id="AEA39106.1"/>
    </source>
</evidence>
<dbReference type="Gene3D" id="2.30.170.20">
    <property type="entry name" value="Ribosomal protein L24e"/>
    <property type="match status" value="1"/>
</dbReference>
<dbReference type="InterPro" id="IPR000988">
    <property type="entry name" value="Ribosomal_eL24-rel_N"/>
</dbReference>
<dbReference type="RefSeq" id="XP_003240004.1">
    <property type="nucleotide sequence ID" value="XM_003239956.1"/>
</dbReference>
<protein>
    <submittedName>
        <fullName evidence="3">60S ribosomal protein L24</fullName>
    </submittedName>
</protein>
<keyword evidence="3" id="KW-0689">Ribosomal protein</keyword>
<feature type="domain" description="Large ribosomal subunit protein eL24-related N-terminal" evidence="2">
    <location>
        <begin position="3"/>
        <end position="53"/>
    </location>
</feature>
<dbReference type="SUPFAM" id="SSF57716">
    <property type="entry name" value="Glucocorticoid receptor-like (DNA-binding domain)"/>
    <property type="match status" value="1"/>
</dbReference>
<comment type="similarity">
    <text evidence="1">Belongs to the eukaryotic ribosomal protein eL24 family.</text>
</comment>
<dbReference type="InterPro" id="IPR038630">
    <property type="entry name" value="L24e/L24_sf"/>
</dbReference>
<evidence type="ECO:0000313" key="4">
    <source>
        <dbReference type="Proteomes" id="UP000243423"/>
    </source>
</evidence>
<dbReference type="Pfam" id="PF01246">
    <property type="entry name" value="Ribosomal_L24e"/>
    <property type="match status" value="1"/>
</dbReference>
<organism evidence="3 4">
    <name type="scientific">Cryptomonas paramaecium</name>
    <dbReference type="NCBI Taxonomy" id="2898"/>
    <lineage>
        <taxon>Eukaryota</taxon>
        <taxon>Cryptophyceae</taxon>
        <taxon>Cryptomonadales</taxon>
        <taxon>Cryptomonadaceae</taxon>
        <taxon>Cryptomonas</taxon>
    </lineage>
</organism>
<name>F2HI43_9CRYP</name>
<geneLocation type="nucleomorph" evidence="3"/>
<gene>
    <name evidence="3" type="primary">rpl24</name>
    <name evidence="3" type="ORF">CPARA_3gp448</name>
</gene>
<sequence length="105" mass="12666">MYNLCYVCSLIVYPGHGSLLIKNNLDKMWFCSSKCRKKCDKKLIKIKKPSKINFLTKKISFLFKIKKKCKQSYNKYLILYTLYQIQRFKKMIHHKILNVKNFCSK</sequence>
<proteinExistence type="inferred from homology"/>
<evidence type="ECO:0000256" key="1">
    <source>
        <dbReference type="ARBA" id="ARBA00005647"/>
    </source>
</evidence>
<evidence type="ECO:0000259" key="2">
    <source>
        <dbReference type="Pfam" id="PF01246"/>
    </source>
</evidence>
<dbReference type="EMBL" id="CP002174">
    <property type="protein sequence ID" value="AEA39106.1"/>
    <property type="molecule type" value="Genomic_DNA"/>
</dbReference>
<dbReference type="Proteomes" id="UP000243423">
    <property type="component" value="Nucleomorph 3"/>
</dbReference>